<dbReference type="EMBL" id="JBCGDP010000035">
    <property type="protein sequence ID" value="MEM0578712.1"/>
    <property type="molecule type" value="Genomic_DNA"/>
</dbReference>
<proteinExistence type="predicted"/>
<dbReference type="InterPro" id="IPR046612">
    <property type="entry name" value="DUF6671"/>
</dbReference>
<name>A0ABU9NTS9_9FLAO</name>
<reference evidence="2 3" key="1">
    <citation type="submission" date="2024-03" db="EMBL/GenBank/DDBJ databases">
        <title>Two novel species of the genus Flavobacterium exhibiting potentially degradation of complex polysaccharides.</title>
        <authorList>
            <person name="Lian X."/>
        </authorList>
    </citation>
    <scope>NUCLEOTIDE SEQUENCE [LARGE SCALE GENOMIC DNA]</scope>
    <source>
        <strain evidence="2 3">N6</strain>
    </source>
</reference>
<organism evidence="2 3">
    <name type="scientific">Flavobacterium polysaccharolyticum</name>
    <dbReference type="NCBI Taxonomy" id="3133148"/>
    <lineage>
        <taxon>Bacteria</taxon>
        <taxon>Pseudomonadati</taxon>
        <taxon>Bacteroidota</taxon>
        <taxon>Flavobacteriia</taxon>
        <taxon>Flavobacteriales</taxon>
        <taxon>Flavobacteriaceae</taxon>
        <taxon>Flavobacterium</taxon>
    </lineage>
</organism>
<evidence type="ECO:0000259" key="1">
    <source>
        <dbReference type="Pfam" id="PF20376"/>
    </source>
</evidence>
<dbReference type="Proteomes" id="UP001468798">
    <property type="component" value="Unassembled WGS sequence"/>
</dbReference>
<dbReference type="RefSeq" id="WP_342693517.1">
    <property type="nucleotide sequence ID" value="NZ_JBCGDP010000035.1"/>
</dbReference>
<keyword evidence="3" id="KW-1185">Reference proteome</keyword>
<protein>
    <submittedName>
        <fullName evidence="2">DUF6671 family protein</fullName>
    </submittedName>
</protein>
<evidence type="ECO:0000313" key="3">
    <source>
        <dbReference type="Proteomes" id="UP001468798"/>
    </source>
</evidence>
<comment type="caution">
    <text evidence="2">The sequence shown here is derived from an EMBL/GenBank/DDBJ whole genome shotgun (WGS) entry which is preliminary data.</text>
</comment>
<gene>
    <name evidence="2" type="ORF">WFZ86_19575</name>
</gene>
<sequence length="285" mass="31500">MSWTTLNSFKGRQLVIATMHHKEQVMAPILEKGLGVICTTPKDFDTDIFGTFSGEITRVSDALTVARQKCLAAIVATDCDLAVASEGSFGPHPSAYFATADDELVVLIDRLHNLEIIGRAVSFKTNFAGKVVECEKDLLDFASQVDFPTHGLILRSSQESTEGMVKGILSEKVLLESFHAIQSNYHSVFVETDMRALYNPTRMEIISMATKQLVQNVQSLCPECQTPGFTITDVKTGLPCSWCGSATSSVLSHIYSCKKCCYTQEDWYPKHKKTEDPGFCNYCNP</sequence>
<accession>A0ABU9NTS9</accession>
<feature type="domain" description="DUF6671" evidence="1">
    <location>
        <begin position="69"/>
        <end position="285"/>
    </location>
</feature>
<dbReference type="Pfam" id="PF20376">
    <property type="entry name" value="DUF6671"/>
    <property type="match status" value="1"/>
</dbReference>
<evidence type="ECO:0000313" key="2">
    <source>
        <dbReference type="EMBL" id="MEM0578712.1"/>
    </source>
</evidence>